<organism evidence="1">
    <name type="scientific">marine sediment metagenome</name>
    <dbReference type="NCBI Taxonomy" id="412755"/>
    <lineage>
        <taxon>unclassified sequences</taxon>
        <taxon>metagenomes</taxon>
        <taxon>ecological metagenomes</taxon>
    </lineage>
</organism>
<proteinExistence type="predicted"/>
<reference evidence="1" key="1">
    <citation type="journal article" date="2014" name="Front. Microbiol.">
        <title>High frequency of phylogenetically diverse reductive dehalogenase-homologous genes in deep subseafloor sedimentary metagenomes.</title>
        <authorList>
            <person name="Kawai M."/>
            <person name="Futagami T."/>
            <person name="Toyoda A."/>
            <person name="Takaki Y."/>
            <person name="Nishi S."/>
            <person name="Hori S."/>
            <person name="Arai W."/>
            <person name="Tsubouchi T."/>
            <person name="Morono Y."/>
            <person name="Uchiyama I."/>
            <person name="Ito T."/>
            <person name="Fujiyama A."/>
            <person name="Inagaki F."/>
            <person name="Takami H."/>
        </authorList>
    </citation>
    <scope>NUCLEOTIDE SEQUENCE</scope>
    <source>
        <strain evidence="1">Expedition CK06-06</strain>
    </source>
</reference>
<dbReference type="AlphaFoldDB" id="X1R2S5"/>
<comment type="caution">
    <text evidence="1">The sequence shown here is derived from an EMBL/GenBank/DDBJ whole genome shotgun (WGS) entry which is preliminary data.</text>
</comment>
<evidence type="ECO:0000313" key="1">
    <source>
        <dbReference type="EMBL" id="GAI61381.1"/>
    </source>
</evidence>
<accession>X1R2S5</accession>
<sequence length="315" mass="35808">MKVLNFFRNFLTGDGTVWATFTLTADRTKYINGMDCYETWRKGRALGEFIRRGRKAGLFTGRWFAYLEWQGGVWPHFHLCAQLTADFAARLARAYRSKRGRGIIEINNDVVGPLWRNGFTSTTLNADPAHAACYAALYAATGRKEDQRGLPTWYDTWRQFTGNKRMTKWSFSQGFFDEDQAARSTAAARLRRASQMLNKRPARPQRPTTIIVEECGKRTSVFLVEIEHVELDEETGEILKDGWRRVPIGRVGLPVDAVVERLQAGGLDVHADGDGRYSFSIAAVPVAVTLVEANWFGFTWVLREIQDGQLDERKT</sequence>
<name>X1R2S5_9ZZZZ</name>
<dbReference type="EMBL" id="BARW01000234">
    <property type="protein sequence ID" value="GAI61381.1"/>
    <property type="molecule type" value="Genomic_DNA"/>
</dbReference>
<protein>
    <submittedName>
        <fullName evidence="1">Uncharacterized protein</fullName>
    </submittedName>
</protein>
<gene>
    <name evidence="1" type="ORF">S12H4_01248</name>
</gene>